<reference evidence="4 5" key="1">
    <citation type="submission" date="2025-04" db="UniProtKB">
        <authorList>
            <consortium name="RefSeq"/>
        </authorList>
    </citation>
    <scope>IDENTIFICATION</scope>
    <source>
        <tissue evidence="4 5">Blood</tissue>
    </source>
</reference>
<evidence type="ECO:0000313" key="4">
    <source>
        <dbReference type="RefSeq" id="XP_032138483.1"/>
    </source>
</evidence>
<evidence type="ECO:0000313" key="5">
    <source>
        <dbReference type="RefSeq" id="XP_032138484.1"/>
    </source>
</evidence>
<dbReference type="GeneID" id="116554611"/>
<dbReference type="CTD" id="104949934"/>
<dbReference type="RefSeq" id="XP_032138484.1">
    <property type="nucleotide sequence ID" value="XM_032282593.1"/>
</dbReference>
<feature type="region of interest" description="Disordered" evidence="1">
    <location>
        <begin position="22"/>
        <end position="45"/>
    </location>
</feature>
<dbReference type="AlphaFoldDB" id="A0A6J3I952"/>
<dbReference type="PANTHER" id="PTHR16021:SF9">
    <property type="entry name" value="CHROMOSOME 11 OPEN READING FRAME 24"/>
    <property type="match status" value="1"/>
</dbReference>
<dbReference type="InterPro" id="IPR052660">
    <property type="entry name" value="Erythrocyte_Invasion_ImmMod"/>
</dbReference>
<keyword evidence="2" id="KW-0472">Membrane</keyword>
<feature type="region of interest" description="Disordered" evidence="1">
    <location>
        <begin position="88"/>
        <end position="190"/>
    </location>
</feature>
<name>A0A6J3I952_SAPAP</name>
<dbReference type="Proteomes" id="UP000504640">
    <property type="component" value="Unplaced"/>
</dbReference>
<feature type="compositionally biased region" description="Polar residues" evidence="1">
    <location>
        <begin position="365"/>
        <end position="374"/>
    </location>
</feature>
<dbReference type="PRINTS" id="PR01217">
    <property type="entry name" value="PRICHEXTENSN"/>
</dbReference>
<organism evidence="3 5">
    <name type="scientific">Sapajus apella</name>
    <name type="common">Brown-capped capuchin</name>
    <name type="synonym">Cebus apella</name>
    <dbReference type="NCBI Taxonomy" id="9515"/>
    <lineage>
        <taxon>Eukaryota</taxon>
        <taxon>Metazoa</taxon>
        <taxon>Chordata</taxon>
        <taxon>Craniata</taxon>
        <taxon>Vertebrata</taxon>
        <taxon>Euteleostomi</taxon>
        <taxon>Mammalia</taxon>
        <taxon>Eutheria</taxon>
        <taxon>Euarchontoglires</taxon>
        <taxon>Primates</taxon>
        <taxon>Haplorrhini</taxon>
        <taxon>Platyrrhini</taxon>
        <taxon>Cebidae</taxon>
        <taxon>Cebinae</taxon>
        <taxon>Sapajus</taxon>
    </lineage>
</organism>
<keyword evidence="3" id="KW-1185">Reference proteome</keyword>
<dbReference type="PANTHER" id="PTHR16021">
    <property type="entry name" value="MANSC DOMAIN CONTAINING PROTEIN 1"/>
    <property type="match status" value="1"/>
</dbReference>
<accession>A0A6J3I952</accession>
<feature type="region of interest" description="Disordered" evidence="1">
    <location>
        <begin position="223"/>
        <end position="389"/>
    </location>
</feature>
<feature type="compositionally biased region" description="Low complexity" evidence="1">
    <location>
        <begin position="223"/>
        <end position="238"/>
    </location>
</feature>
<proteinExistence type="predicted"/>
<feature type="compositionally biased region" description="Polar residues" evidence="1">
    <location>
        <begin position="25"/>
        <end position="34"/>
    </location>
</feature>
<dbReference type="Pfam" id="PF17823">
    <property type="entry name" value="DUF5585"/>
    <property type="match status" value="1"/>
</dbReference>
<dbReference type="RefSeq" id="XP_032138483.1">
    <property type="nucleotide sequence ID" value="XM_032282592.1"/>
</dbReference>
<dbReference type="InterPro" id="IPR041056">
    <property type="entry name" value="DUF5585"/>
</dbReference>
<feature type="compositionally biased region" description="Polar residues" evidence="1">
    <location>
        <begin position="177"/>
        <end position="190"/>
    </location>
</feature>
<gene>
    <name evidence="4 5" type="primary">CUNH11orf24</name>
</gene>
<feature type="compositionally biased region" description="Polar residues" evidence="1">
    <location>
        <begin position="255"/>
        <end position="292"/>
    </location>
</feature>
<sequence length="459" mass="47461">MCHKGWHGPGVPHHVAFTPCKARSHPTTQCQAHSSPRRKMAQAGSMPLAAASGNFVPNKMWHGLVKRNASVETVDNKMSMDITMAAPSPVTLTTGTSTAHLNSIETTPEDTSRTDVGEPGTSGGAADGVASSAPTTAASSTSRSAASSAPTTAASSTSRSAASSAPTTLTPPGPTSLFTGQTPSTTAAGRPSLSTALIQVPSNSSSPRAAVLATLATRAQTVVTRANTSSPMSTPSPSEYMTGDTTASPTPPTHPQAQVPTRQVSVDQPMVNTTDRSTPPSNTTLEPTTTHSVALVSPVVVTTPKPQAKESTTSTVPAPHISPVPKVEATSLTTQPSPTPSTPRATGPRTPQAPEQVETKAPPGTDSTAPTPRSSGDPKMPATDSCQPSTQGQYLVVTTEPLTQAVVDKTFLLVVLLLGVTLFITVLVLFALQAYESYRKKDYTQVDYLINGMYADSEM</sequence>
<feature type="compositionally biased region" description="Low complexity" evidence="1">
    <location>
        <begin position="330"/>
        <end position="350"/>
    </location>
</feature>
<evidence type="ECO:0000313" key="3">
    <source>
        <dbReference type="Proteomes" id="UP000504640"/>
    </source>
</evidence>
<keyword evidence="2" id="KW-1133">Transmembrane helix</keyword>
<dbReference type="GO" id="GO:0005794">
    <property type="term" value="C:Golgi apparatus"/>
    <property type="evidence" value="ECO:0007669"/>
    <property type="project" value="TreeGrafter"/>
</dbReference>
<evidence type="ECO:0000256" key="2">
    <source>
        <dbReference type="SAM" id="Phobius"/>
    </source>
</evidence>
<keyword evidence="2" id="KW-0812">Transmembrane</keyword>
<protein>
    <submittedName>
        <fullName evidence="4 5">Uncharacterized protein C11orf24 homolog isoform X1</fullName>
    </submittedName>
</protein>
<feature type="compositionally biased region" description="Polar residues" evidence="1">
    <location>
        <begin position="90"/>
        <end position="106"/>
    </location>
</feature>
<evidence type="ECO:0000256" key="1">
    <source>
        <dbReference type="SAM" id="MobiDB-lite"/>
    </source>
</evidence>
<feature type="compositionally biased region" description="Low complexity" evidence="1">
    <location>
        <begin position="127"/>
        <end position="168"/>
    </location>
</feature>
<feature type="transmembrane region" description="Helical" evidence="2">
    <location>
        <begin position="411"/>
        <end position="432"/>
    </location>
</feature>